<gene>
    <name evidence="3" type="ORF">B0T18DRAFT_393074</name>
</gene>
<dbReference type="InterPro" id="IPR020471">
    <property type="entry name" value="AKR"/>
</dbReference>
<reference evidence="3" key="1">
    <citation type="submission" date="2023-06" db="EMBL/GenBank/DDBJ databases">
        <title>Genome-scale phylogeny and comparative genomics of the fungal order Sordariales.</title>
        <authorList>
            <consortium name="Lawrence Berkeley National Laboratory"/>
            <person name="Hensen N."/>
            <person name="Bonometti L."/>
            <person name="Westerberg I."/>
            <person name="Brannstrom I.O."/>
            <person name="Guillou S."/>
            <person name="Cros-Aarteil S."/>
            <person name="Calhoun S."/>
            <person name="Haridas S."/>
            <person name="Kuo A."/>
            <person name="Mondo S."/>
            <person name="Pangilinan J."/>
            <person name="Riley R."/>
            <person name="LaButti K."/>
            <person name="Andreopoulos B."/>
            <person name="Lipzen A."/>
            <person name="Chen C."/>
            <person name="Yanf M."/>
            <person name="Daum C."/>
            <person name="Ng V."/>
            <person name="Clum A."/>
            <person name="Steindorff A."/>
            <person name="Ohm R."/>
            <person name="Martin F."/>
            <person name="Silar P."/>
            <person name="Natvig D."/>
            <person name="Lalanne C."/>
            <person name="Gautier V."/>
            <person name="Ament-velasquez S.L."/>
            <person name="Kruys A."/>
            <person name="Hutchinson M.I."/>
            <person name="Powell A.J."/>
            <person name="Barry K."/>
            <person name="Miller A.N."/>
            <person name="Grigoriev I.V."/>
            <person name="Debuchy R."/>
            <person name="Gladieux P."/>
            <person name="Thoren M.H."/>
            <person name="Johannesson H."/>
        </authorList>
    </citation>
    <scope>NUCLEOTIDE SEQUENCE</scope>
    <source>
        <strain evidence="3">SMH3187-1</strain>
    </source>
</reference>
<accession>A0AA40EIY9</accession>
<dbReference type="PANTHER" id="PTHR11732">
    <property type="entry name" value="ALDO/KETO REDUCTASE"/>
    <property type="match status" value="1"/>
</dbReference>
<dbReference type="SUPFAM" id="SSF51430">
    <property type="entry name" value="NAD(P)-linked oxidoreductase"/>
    <property type="match status" value="1"/>
</dbReference>
<evidence type="ECO:0000313" key="4">
    <source>
        <dbReference type="Proteomes" id="UP001172155"/>
    </source>
</evidence>
<protein>
    <submittedName>
        <fullName evidence="3">NADP-dependent oxidoreductase domain-containing protein</fullName>
    </submittedName>
</protein>
<dbReference type="Proteomes" id="UP001172155">
    <property type="component" value="Unassembled WGS sequence"/>
</dbReference>
<evidence type="ECO:0000313" key="3">
    <source>
        <dbReference type="EMBL" id="KAK0740198.1"/>
    </source>
</evidence>
<keyword evidence="4" id="KW-1185">Reference proteome</keyword>
<proteinExistence type="predicted"/>
<organism evidence="3 4">
    <name type="scientific">Schizothecium vesticola</name>
    <dbReference type="NCBI Taxonomy" id="314040"/>
    <lineage>
        <taxon>Eukaryota</taxon>
        <taxon>Fungi</taxon>
        <taxon>Dikarya</taxon>
        <taxon>Ascomycota</taxon>
        <taxon>Pezizomycotina</taxon>
        <taxon>Sordariomycetes</taxon>
        <taxon>Sordariomycetidae</taxon>
        <taxon>Sordariales</taxon>
        <taxon>Schizotheciaceae</taxon>
        <taxon>Schizothecium</taxon>
    </lineage>
</organism>
<evidence type="ECO:0000256" key="1">
    <source>
        <dbReference type="ARBA" id="ARBA00023002"/>
    </source>
</evidence>
<feature type="domain" description="NADP-dependent oxidoreductase" evidence="2">
    <location>
        <begin position="21"/>
        <end position="204"/>
    </location>
</feature>
<dbReference type="EMBL" id="JAUKUD010000006">
    <property type="protein sequence ID" value="KAK0740198.1"/>
    <property type="molecule type" value="Genomic_DNA"/>
</dbReference>
<dbReference type="Pfam" id="PF00248">
    <property type="entry name" value="Aldo_ket_red"/>
    <property type="match status" value="1"/>
</dbReference>
<dbReference type="AlphaFoldDB" id="A0AA40EIY9"/>
<dbReference type="InterPro" id="IPR036812">
    <property type="entry name" value="NAD(P)_OxRdtase_dom_sf"/>
</dbReference>
<dbReference type="GO" id="GO:0016491">
    <property type="term" value="F:oxidoreductase activity"/>
    <property type="evidence" value="ECO:0007669"/>
    <property type="project" value="UniProtKB-KW"/>
</dbReference>
<evidence type="ECO:0000259" key="2">
    <source>
        <dbReference type="Pfam" id="PF00248"/>
    </source>
</evidence>
<sequence length="223" mass="24741">MSTAPDPPHTAKMPAMIYGTAWKKDRTADLVYQAIQAGFRGIDTAHMKQHYDEAGTGAGIQRAIRDGLVTRQDLWIQTKYTPHDEPYASSPTTPTITSQVLASVAASLRNLFPDSPPDQEEPYLDALIMHSPFPHPHQTLEAYAALLPLVPHPLRALGMSNVTLPTLRLLSTSPHPPAVVQNRLRAAERAWDVDVRRWCRAGGLEIRLHLWLFVFVGNITNSS</sequence>
<keyword evidence="1" id="KW-0560">Oxidoreductase</keyword>
<comment type="caution">
    <text evidence="3">The sequence shown here is derived from an EMBL/GenBank/DDBJ whole genome shotgun (WGS) entry which is preliminary data.</text>
</comment>
<name>A0AA40EIY9_9PEZI</name>
<dbReference type="Gene3D" id="3.20.20.100">
    <property type="entry name" value="NADP-dependent oxidoreductase domain"/>
    <property type="match status" value="1"/>
</dbReference>
<dbReference type="InterPro" id="IPR023210">
    <property type="entry name" value="NADP_OxRdtase_dom"/>
</dbReference>